<dbReference type="RefSeq" id="WP_343874697.1">
    <property type="nucleotide sequence ID" value="NZ_BAAAIX010000027.1"/>
</dbReference>
<keyword evidence="5" id="KW-0472">Membrane</keyword>
<dbReference type="Pfam" id="PF03279">
    <property type="entry name" value="Lip_A_acyltrans"/>
    <property type="match status" value="1"/>
</dbReference>
<dbReference type="EMBL" id="JBHUFZ010000019">
    <property type="protein sequence ID" value="MFD1890378.1"/>
    <property type="molecule type" value="Genomic_DNA"/>
</dbReference>
<evidence type="ECO:0000256" key="3">
    <source>
        <dbReference type="ARBA" id="ARBA00022519"/>
    </source>
</evidence>
<dbReference type="PANTHER" id="PTHR30606:SF10">
    <property type="entry name" value="PHOSPHATIDYLINOSITOL MANNOSIDE ACYLTRANSFERASE"/>
    <property type="match status" value="1"/>
</dbReference>
<comment type="caution">
    <text evidence="7">The sequence shown here is derived from an EMBL/GenBank/DDBJ whole genome shotgun (WGS) entry which is preliminary data.</text>
</comment>
<evidence type="ECO:0000256" key="2">
    <source>
        <dbReference type="ARBA" id="ARBA00022475"/>
    </source>
</evidence>
<dbReference type="Proteomes" id="UP001597326">
    <property type="component" value="Unassembled WGS sequence"/>
</dbReference>
<dbReference type="CDD" id="cd07984">
    <property type="entry name" value="LPLAT_LABLAT-like"/>
    <property type="match status" value="1"/>
</dbReference>
<sequence>MSRYYRALRVAERVPPALWRPGLRAASWLVAIRPPRPVRQWQLNAATATGREPGRALTARAVASWGRNLFESVQLGRWSPQQVERSVLIDQAGRERLFGAHRDGGVVVALPHMGSWDLAGAWACQNGLMVSTVAEQLGEQEFAFFVRVREELGMRVYGHREPMVLARLEGDQREGRMVCLLADRMFARRGTPVAWPVAGGEQQVRMPGGPAHLALATGSTLLGIACHYEGSRMRLVVSEPIVAQDDDPVTTMNQQLACFFARQVRTHVEDWHMLQPFFSNVVAR</sequence>
<evidence type="ECO:0000256" key="1">
    <source>
        <dbReference type="ARBA" id="ARBA00004533"/>
    </source>
</evidence>
<evidence type="ECO:0000313" key="8">
    <source>
        <dbReference type="Proteomes" id="UP001597326"/>
    </source>
</evidence>
<keyword evidence="8" id="KW-1185">Reference proteome</keyword>
<evidence type="ECO:0000313" key="7">
    <source>
        <dbReference type="EMBL" id="MFD1890378.1"/>
    </source>
</evidence>
<protein>
    <recommendedName>
        <fullName evidence="9">Phosphatidylinositol mannoside acyltransferase</fullName>
    </recommendedName>
</protein>
<proteinExistence type="predicted"/>
<dbReference type="PANTHER" id="PTHR30606">
    <property type="entry name" value="LIPID A BIOSYNTHESIS LAUROYL ACYLTRANSFERASE"/>
    <property type="match status" value="1"/>
</dbReference>
<name>A0ABW4RXQ1_9ACTN</name>
<evidence type="ECO:0000256" key="5">
    <source>
        <dbReference type="ARBA" id="ARBA00023136"/>
    </source>
</evidence>
<accession>A0ABW4RXQ1</accession>
<keyword evidence="2" id="KW-1003">Cell membrane</keyword>
<reference evidence="8" key="1">
    <citation type="journal article" date="2019" name="Int. J. Syst. Evol. Microbiol.">
        <title>The Global Catalogue of Microorganisms (GCM) 10K type strain sequencing project: providing services to taxonomists for standard genome sequencing and annotation.</title>
        <authorList>
            <consortium name="The Broad Institute Genomics Platform"/>
            <consortium name="The Broad Institute Genome Sequencing Center for Infectious Disease"/>
            <person name="Wu L."/>
            <person name="Ma J."/>
        </authorList>
    </citation>
    <scope>NUCLEOTIDE SEQUENCE [LARGE SCALE GENOMIC DNA]</scope>
    <source>
        <strain evidence="8">CAIM 431</strain>
    </source>
</reference>
<keyword evidence="6" id="KW-0012">Acyltransferase</keyword>
<evidence type="ECO:0000256" key="6">
    <source>
        <dbReference type="ARBA" id="ARBA00023315"/>
    </source>
</evidence>
<keyword evidence="3" id="KW-0997">Cell inner membrane</keyword>
<dbReference type="InterPro" id="IPR004960">
    <property type="entry name" value="LipA_acyltrans"/>
</dbReference>
<keyword evidence="4" id="KW-0808">Transferase</keyword>
<comment type="subcellular location">
    <subcellularLocation>
        <location evidence="1">Cell inner membrane</location>
    </subcellularLocation>
</comment>
<organism evidence="7 8">
    <name type="scientific">Luteococcus peritonei</name>
    <dbReference type="NCBI Taxonomy" id="88874"/>
    <lineage>
        <taxon>Bacteria</taxon>
        <taxon>Bacillati</taxon>
        <taxon>Actinomycetota</taxon>
        <taxon>Actinomycetes</taxon>
        <taxon>Propionibacteriales</taxon>
        <taxon>Propionibacteriaceae</taxon>
        <taxon>Luteococcus</taxon>
    </lineage>
</organism>
<gene>
    <name evidence="7" type="ORF">ACFSCS_09320</name>
</gene>
<evidence type="ECO:0000256" key="4">
    <source>
        <dbReference type="ARBA" id="ARBA00022679"/>
    </source>
</evidence>
<evidence type="ECO:0008006" key="9">
    <source>
        <dbReference type="Google" id="ProtNLM"/>
    </source>
</evidence>